<name>L8JXX5_9BACT</name>
<sequence>MEKLTQACSAKDKAALESFWIHNTETQKEIAKSRIDNILNYNKFKAFASRAIGMYGEDEYKKSMGISGFLFNINRVKPVCYASPSEIQIIHQEGENKAMFESPDPEFPDVKQRLNLIKTDAGWFVDSKFKKDDYSDALLIEKTVARMYKEGNELMDKGSSLEEFKVEMGKIDKELLQALQQ</sequence>
<accession>L8JXX5</accession>
<proteinExistence type="predicted"/>
<dbReference type="STRING" id="1237149.C900_02715"/>
<dbReference type="EMBL" id="AMZN01000004">
    <property type="protein sequence ID" value="ELR73630.1"/>
    <property type="molecule type" value="Genomic_DNA"/>
</dbReference>
<comment type="caution">
    <text evidence="1">The sequence shown here is derived from an EMBL/GenBank/DDBJ whole genome shotgun (WGS) entry which is preliminary data.</text>
</comment>
<dbReference type="Proteomes" id="UP000011135">
    <property type="component" value="Unassembled WGS sequence"/>
</dbReference>
<reference evidence="1 2" key="1">
    <citation type="submission" date="2012-12" db="EMBL/GenBank/DDBJ databases">
        <title>Genome assembly of Fulvivirga imtechensis AK7.</title>
        <authorList>
            <person name="Nupur N."/>
            <person name="Khatri I."/>
            <person name="Kumar R."/>
            <person name="Subramanian S."/>
            <person name="Pinnaka A."/>
        </authorList>
    </citation>
    <scope>NUCLEOTIDE SEQUENCE [LARGE SCALE GENOMIC DNA]</scope>
    <source>
        <strain evidence="1 2">AK7</strain>
    </source>
</reference>
<evidence type="ECO:0000313" key="1">
    <source>
        <dbReference type="EMBL" id="ELR73630.1"/>
    </source>
</evidence>
<dbReference type="AlphaFoldDB" id="L8JXX5"/>
<organism evidence="1 2">
    <name type="scientific">Fulvivirga imtechensis AK7</name>
    <dbReference type="NCBI Taxonomy" id="1237149"/>
    <lineage>
        <taxon>Bacteria</taxon>
        <taxon>Pseudomonadati</taxon>
        <taxon>Bacteroidota</taxon>
        <taxon>Cytophagia</taxon>
        <taxon>Cytophagales</taxon>
        <taxon>Fulvivirgaceae</taxon>
        <taxon>Fulvivirga</taxon>
    </lineage>
</organism>
<protein>
    <submittedName>
        <fullName evidence="1">Uncharacterized protein</fullName>
    </submittedName>
</protein>
<evidence type="ECO:0000313" key="2">
    <source>
        <dbReference type="Proteomes" id="UP000011135"/>
    </source>
</evidence>
<gene>
    <name evidence="1" type="ORF">C900_02715</name>
</gene>
<keyword evidence="2" id="KW-1185">Reference proteome</keyword>